<sequence length="243" mass="26207">MAEFRRASKSRPIQACASQSAGSPSSQSTEVPMVVEAGSSGNPAKRKAVSSSDANVQAKAKSEIKETLNSVCLEIRRLNERLSAVDQRLTVMDQKIDAQNVGGCSDCSFQDSCCCCCCCCRLVDHRTQGAMVVMQCVQLGGASGPLLPMGTLVTALYRHRDWVCVQTPHGVRGFVRHGSCAPLGTLLAPNTGRRSRSSDNLTLRRNLHPHPVHDKFYLEKNIDTFGGSQDSRAIHTANASNVC</sequence>
<keyword evidence="2" id="KW-1185">Reference proteome</keyword>
<gene>
    <name evidence="1" type="ORF">HPB50_002517</name>
</gene>
<protein>
    <submittedName>
        <fullName evidence="1">Uncharacterized protein</fullName>
    </submittedName>
</protein>
<dbReference type="EMBL" id="CM023484">
    <property type="protein sequence ID" value="KAH6932023.1"/>
    <property type="molecule type" value="Genomic_DNA"/>
</dbReference>
<evidence type="ECO:0000313" key="2">
    <source>
        <dbReference type="Proteomes" id="UP000821845"/>
    </source>
</evidence>
<accession>A0ACB7SAY2</accession>
<organism evidence="1 2">
    <name type="scientific">Hyalomma asiaticum</name>
    <name type="common">Tick</name>
    <dbReference type="NCBI Taxonomy" id="266040"/>
    <lineage>
        <taxon>Eukaryota</taxon>
        <taxon>Metazoa</taxon>
        <taxon>Ecdysozoa</taxon>
        <taxon>Arthropoda</taxon>
        <taxon>Chelicerata</taxon>
        <taxon>Arachnida</taxon>
        <taxon>Acari</taxon>
        <taxon>Parasitiformes</taxon>
        <taxon>Ixodida</taxon>
        <taxon>Ixodoidea</taxon>
        <taxon>Ixodidae</taxon>
        <taxon>Hyalomminae</taxon>
        <taxon>Hyalomma</taxon>
    </lineage>
</organism>
<proteinExistence type="predicted"/>
<reference evidence="1" key="1">
    <citation type="submission" date="2020-05" db="EMBL/GenBank/DDBJ databases">
        <title>Large-scale comparative analyses of tick genomes elucidate their genetic diversity and vector capacities.</title>
        <authorList>
            <person name="Jia N."/>
            <person name="Wang J."/>
            <person name="Shi W."/>
            <person name="Du L."/>
            <person name="Sun Y."/>
            <person name="Zhan W."/>
            <person name="Jiang J."/>
            <person name="Wang Q."/>
            <person name="Zhang B."/>
            <person name="Ji P."/>
            <person name="Sakyi L.B."/>
            <person name="Cui X."/>
            <person name="Yuan T."/>
            <person name="Jiang B."/>
            <person name="Yang W."/>
            <person name="Lam T.T.-Y."/>
            <person name="Chang Q."/>
            <person name="Ding S."/>
            <person name="Wang X."/>
            <person name="Zhu J."/>
            <person name="Ruan X."/>
            <person name="Zhao L."/>
            <person name="Wei J."/>
            <person name="Que T."/>
            <person name="Du C."/>
            <person name="Cheng J."/>
            <person name="Dai P."/>
            <person name="Han X."/>
            <person name="Huang E."/>
            <person name="Gao Y."/>
            <person name="Liu J."/>
            <person name="Shao H."/>
            <person name="Ye R."/>
            <person name="Li L."/>
            <person name="Wei W."/>
            <person name="Wang X."/>
            <person name="Wang C."/>
            <person name="Yang T."/>
            <person name="Huo Q."/>
            <person name="Li W."/>
            <person name="Guo W."/>
            <person name="Chen H."/>
            <person name="Zhou L."/>
            <person name="Ni X."/>
            <person name="Tian J."/>
            <person name="Zhou Y."/>
            <person name="Sheng Y."/>
            <person name="Liu T."/>
            <person name="Pan Y."/>
            <person name="Xia L."/>
            <person name="Li J."/>
            <person name="Zhao F."/>
            <person name="Cao W."/>
        </authorList>
    </citation>
    <scope>NUCLEOTIDE SEQUENCE</scope>
    <source>
        <strain evidence="1">Hyas-2018</strain>
    </source>
</reference>
<dbReference type="Proteomes" id="UP000821845">
    <property type="component" value="Chromosome 4"/>
</dbReference>
<evidence type="ECO:0000313" key="1">
    <source>
        <dbReference type="EMBL" id="KAH6932023.1"/>
    </source>
</evidence>
<comment type="caution">
    <text evidence="1">The sequence shown here is derived from an EMBL/GenBank/DDBJ whole genome shotgun (WGS) entry which is preliminary data.</text>
</comment>
<name>A0ACB7SAY2_HYAAI</name>